<dbReference type="PANTHER" id="PTHR43038:SF3">
    <property type="entry name" value="ABC TRANSPORTER G FAMILY MEMBER 20 ISOFORM X1"/>
    <property type="match status" value="1"/>
</dbReference>
<keyword evidence="2" id="KW-0067">ATP-binding</keyword>
<dbReference type="PANTHER" id="PTHR43038">
    <property type="entry name" value="ATP-BINDING CASSETTE, SUB-FAMILY H, MEMBER 1"/>
    <property type="match status" value="1"/>
</dbReference>
<evidence type="ECO:0000313" key="3">
    <source>
        <dbReference type="Proteomes" id="UP000250241"/>
    </source>
</evidence>
<dbReference type="KEGG" id="raj:RA11412_1449"/>
<reference evidence="2 3" key="1">
    <citation type="submission" date="2016-10" db="EMBL/GenBank/DDBJ databases">
        <title>Genome sequence of Rothia aeria strain JCM11412.</title>
        <authorList>
            <person name="Nambu T."/>
        </authorList>
    </citation>
    <scope>NUCLEOTIDE SEQUENCE [LARGE SCALE GENOMIC DNA]</scope>
    <source>
        <strain evidence="2 3">JCM 11412</strain>
    </source>
</reference>
<protein>
    <submittedName>
        <fullName evidence="2">ABC-type multidrug transport system ATP-binding component yhiH</fullName>
    </submittedName>
</protein>
<dbReference type="Gene3D" id="3.40.50.300">
    <property type="entry name" value="P-loop containing nucleotide triphosphate hydrolases"/>
    <property type="match status" value="1"/>
</dbReference>
<evidence type="ECO:0000313" key="2">
    <source>
        <dbReference type="EMBL" id="BAV87748.1"/>
    </source>
</evidence>
<feature type="domain" description="ABC transporter" evidence="1">
    <location>
        <begin position="2"/>
        <end position="107"/>
    </location>
</feature>
<dbReference type="GO" id="GO:0016887">
    <property type="term" value="F:ATP hydrolysis activity"/>
    <property type="evidence" value="ECO:0007669"/>
    <property type="project" value="InterPro"/>
</dbReference>
<dbReference type="Proteomes" id="UP000250241">
    <property type="component" value="Chromosome"/>
</dbReference>
<dbReference type="EMBL" id="AP017895">
    <property type="protein sequence ID" value="BAV87748.1"/>
    <property type="molecule type" value="Genomic_DNA"/>
</dbReference>
<keyword evidence="3" id="KW-1185">Reference proteome</keyword>
<sequence>MRILLGLETATAGEATLFGQSPSLGSRRRIGYVAQGLGLYPSLSALENLEFAASVQGVAVSKQARSFAERYGHAPVTTLPLGAKRTLAYLAAIGHNPKLLVLDEPTSGMDALTRARLWENLRALADNGTGILVTTHYMQEAAQCDRLVMLAAGKVTGTGTVDEITAGHSSLVVSAKRWEEAFKLLQDAGIPALLDGRTLRLPGAGRGPVTTALQPLGEQVHLQEGTATLEETMLLDAEP</sequence>
<keyword evidence="2" id="KW-0547">Nucleotide-binding</keyword>
<dbReference type="CDD" id="cd03230">
    <property type="entry name" value="ABC_DR_subfamily_A"/>
    <property type="match status" value="1"/>
</dbReference>
<accession>A0A2Z5QZ77</accession>
<organism evidence="2 3">
    <name type="scientific">Rothia aeria</name>
    <dbReference type="NCBI Taxonomy" id="172042"/>
    <lineage>
        <taxon>Bacteria</taxon>
        <taxon>Bacillati</taxon>
        <taxon>Actinomycetota</taxon>
        <taxon>Actinomycetes</taxon>
        <taxon>Micrococcales</taxon>
        <taxon>Micrococcaceae</taxon>
        <taxon>Rothia</taxon>
    </lineage>
</organism>
<name>A0A2Z5QZ77_9MICC</name>
<evidence type="ECO:0000259" key="1">
    <source>
        <dbReference type="Pfam" id="PF00005"/>
    </source>
</evidence>
<dbReference type="InterPro" id="IPR027417">
    <property type="entry name" value="P-loop_NTPase"/>
</dbReference>
<dbReference type="Pfam" id="PF00005">
    <property type="entry name" value="ABC_tran"/>
    <property type="match status" value="1"/>
</dbReference>
<proteinExistence type="predicted"/>
<dbReference type="SUPFAM" id="SSF52540">
    <property type="entry name" value="P-loop containing nucleoside triphosphate hydrolases"/>
    <property type="match status" value="1"/>
</dbReference>
<dbReference type="AlphaFoldDB" id="A0A2Z5QZ77"/>
<dbReference type="InterPro" id="IPR003439">
    <property type="entry name" value="ABC_transporter-like_ATP-bd"/>
</dbReference>
<gene>
    <name evidence="2" type="ORF">RA11412_1449</name>
</gene>
<dbReference type="GO" id="GO:0005524">
    <property type="term" value="F:ATP binding"/>
    <property type="evidence" value="ECO:0007669"/>
    <property type="project" value="UniProtKB-KW"/>
</dbReference>